<dbReference type="SMART" id="SM00184">
    <property type="entry name" value="RING"/>
    <property type="match status" value="1"/>
</dbReference>
<protein>
    <submittedName>
        <fullName evidence="9">RING-type domain-containing protein</fullName>
    </submittedName>
</protein>
<feature type="region of interest" description="Disordered" evidence="6">
    <location>
        <begin position="775"/>
        <end position="841"/>
    </location>
</feature>
<dbReference type="WBParaSite" id="Csp11.Scaffold627.g6711.t1">
    <property type="protein sequence ID" value="Csp11.Scaffold627.g6711.t1"/>
    <property type="gene ID" value="Csp11.Scaffold627.g6711"/>
</dbReference>
<accession>A0A1I7TK65</accession>
<dbReference type="Gene3D" id="3.30.40.10">
    <property type="entry name" value="Zinc/RING finger domain, C3HC4 (zinc finger)"/>
    <property type="match status" value="1"/>
</dbReference>
<dbReference type="InterPro" id="IPR017907">
    <property type="entry name" value="Znf_RING_CS"/>
</dbReference>
<dbReference type="Proteomes" id="UP000095282">
    <property type="component" value="Unplaced"/>
</dbReference>
<feature type="compositionally biased region" description="Basic and acidic residues" evidence="6">
    <location>
        <begin position="821"/>
        <end position="841"/>
    </location>
</feature>
<sequence>MDPFDDELNNFNIEAQLNRLNQLEDELRAEIGMEIELDVVPFADQLIMDVINAAVPERNVIDPQENLNQEENQAVGVIQIQRAGELDNRDPEIQEDIGQDANAPGVGNRGDGGEGPVPVESNKEGESEGAEKAENDFDDPILTPNGSEMKGLACMICYDSFNTGKRIPKVFPCGHSFCLSCVKGLMKNRSFLSSSSVICPTCRQNTRYSTSLGADKVPTNFCILAMLEQRKEEKIPNDKSEMLECKECHLLMNGAETTICNESGCQDVVDEELLKEIDSIKRPKIILICRDCIKTNHSRHNFVPFNKVNAQYEANRKISIAEAALDKGLKAADEALVSLKLAEREVLDHRKRMANALVNIRGESDHPHIYEYLNRYMTSVEASSDLFKEFTGDMAAFDFRSKARYYRSFGNDMLRPISISQRDHQQLVRPKEEPRDEVGNQPPRDRAQQPLNRAPNRLARFNVFAGPLHGRNFFLNNEIGNNQPGRAPPNIDNMLGRVLDQLEAGHGLRDLPAIPFVVPVAGGEPVADAPGLAELGAPRDARNRLDMWAAVRGPLAPRRFRRNEAREIRAIRQNLIAAMAANPVLEGIPAIQQAIDGLRDNREVDEGFLGRRHAQPMDNDQFGRELIRAEEQLNRLRDRLNRLEGANPRGVERVQNREQADVPPVPWVDRIVEEPLARLPPIDGIAEEVIHRAEINELITRVRDMVKNEAEADAAANGQPVPQHIEMPPLLNPEAVPGVPDFNNLLPVQVAPFLAELRALELEWIQRGRDRRARAANAAQEQQPPVAEPNFGEQIELPRNEEPAVQQNRMPVENDDGEVDDLPRREHTPVLEEPAAKRVRQ</sequence>
<feature type="region of interest" description="Disordered" evidence="6">
    <location>
        <begin position="420"/>
        <end position="453"/>
    </location>
</feature>
<dbReference type="SUPFAM" id="SSF57850">
    <property type="entry name" value="RING/U-box"/>
    <property type="match status" value="1"/>
</dbReference>
<dbReference type="CDD" id="cd16587">
    <property type="entry name" value="RING-HC_TRIM32_C-VII"/>
    <property type="match status" value="1"/>
</dbReference>
<dbReference type="Pfam" id="PF13639">
    <property type="entry name" value="zf-RING_2"/>
    <property type="match status" value="1"/>
</dbReference>
<dbReference type="InterPro" id="IPR013083">
    <property type="entry name" value="Znf_RING/FYVE/PHD"/>
</dbReference>
<keyword evidence="1" id="KW-0479">Metal-binding</keyword>
<evidence type="ECO:0000256" key="4">
    <source>
        <dbReference type="PROSITE-ProRule" id="PRU00175"/>
    </source>
</evidence>
<keyword evidence="3" id="KW-0862">Zinc</keyword>
<evidence type="ECO:0000256" key="3">
    <source>
        <dbReference type="ARBA" id="ARBA00022833"/>
    </source>
</evidence>
<dbReference type="InterPro" id="IPR051435">
    <property type="entry name" value="RING_finger_E3_ubiq-ligases"/>
</dbReference>
<evidence type="ECO:0000256" key="6">
    <source>
        <dbReference type="SAM" id="MobiDB-lite"/>
    </source>
</evidence>
<name>A0A1I7TK65_9PELO</name>
<keyword evidence="5" id="KW-0175">Coiled coil</keyword>
<dbReference type="GO" id="GO:0016567">
    <property type="term" value="P:protein ubiquitination"/>
    <property type="evidence" value="ECO:0007669"/>
    <property type="project" value="TreeGrafter"/>
</dbReference>
<evidence type="ECO:0000256" key="1">
    <source>
        <dbReference type="ARBA" id="ARBA00022723"/>
    </source>
</evidence>
<feature type="domain" description="RING-type" evidence="7">
    <location>
        <begin position="154"/>
        <end position="203"/>
    </location>
</feature>
<reference evidence="9" key="1">
    <citation type="submission" date="2016-11" db="UniProtKB">
        <authorList>
            <consortium name="WormBaseParasite"/>
        </authorList>
    </citation>
    <scope>IDENTIFICATION</scope>
</reference>
<keyword evidence="8" id="KW-1185">Reference proteome</keyword>
<dbReference type="InterPro" id="IPR001841">
    <property type="entry name" value="Znf_RING"/>
</dbReference>
<proteinExistence type="predicted"/>
<dbReference type="PANTHER" id="PTHR22791">
    <property type="entry name" value="RING-TYPE DOMAIN-CONTAINING PROTEIN"/>
    <property type="match status" value="1"/>
</dbReference>
<dbReference type="STRING" id="1561998.A0A1I7TK65"/>
<evidence type="ECO:0000313" key="9">
    <source>
        <dbReference type="WBParaSite" id="Csp11.Scaffold627.g6711.t1"/>
    </source>
</evidence>
<organism evidence="8 9">
    <name type="scientific">Caenorhabditis tropicalis</name>
    <dbReference type="NCBI Taxonomy" id="1561998"/>
    <lineage>
        <taxon>Eukaryota</taxon>
        <taxon>Metazoa</taxon>
        <taxon>Ecdysozoa</taxon>
        <taxon>Nematoda</taxon>
        <taxon>Chromadorea</taxon>
        <taxon>Rhabditida</taxon>
        <taxon>Rhabditina</taxon>
        <taxon>Rhabditomorpha</taxon>
        <taxon>Rhabditoidea</taxon>
        <taxon>Rhabditidae</taxon>
        <taxon>Peloderinae</taxon>
        <taxon>Caenorhabditis</taxon>
    </lineage>
</organism>
<dbReference type="AlphaFoldDB" id="A0A1I7TK65"/>
<keyword evidence="2 4" id="KW-0863">Zinc-finger</keyword>
<dbReference type="eggNOG" id="KOG2177">
    <property type="taxonomic scope" value="Eukaryota"/>
</dbReference>
<feature type="compositionally biased region" description="Basic and acidic residues" evidence="6">
    <location>
        <begin position="421"/>
        <end position="447"/>
    </location>
</feature>
<feature type="compositionally biased region" description="Basic and acidic residues" evidence="6">
    <location>
        <begin position="121"/>
        <end position="135"/>
    </location>
</feature>
<evidence type="ECO:0000256" key="2">
    <source>
        <dbReference type="ARBA" id="ARBA00022771"/>
    </source>
</evidence>
<evidence type="ECO:0000259" key="7">
    <source>
        <dbReference type="PROSITE" id="PS50089"/>
    </source>
</evidence>
<dbReference type="PROSITE" id="PS50089">
    <property type="entry name" value="ZF_RING_2"/>
    <property type="match status" value="1"/>
</dbReference>
<dbReference type="PROSITE" id="PS00518">
    <property type="entry name" value="ZF_RING_1"/>
    <property type="match status" value="1"/>
</dbReference>
<evidence type="ECO:0000256" key="5">
    <source>
        <dbReference type="SAM" id="Coils"/>
    </source>
</evidence>
<feature type="region of interest" description="Disordered" evidence="6">
    <location>
        <begin position="95"/>
        <end position="141"/>
    </location>
</feature>
<dbReference type="GO" id="GO:0061630">
    <property type="term" value="F:ubiquitin protein ligase activity"/>
    <property type="evidence" value="ECO:0007669"/>
    <property type="project" value="TreeGrafter"/>
</dbReference>
<dbReference type="GO" id="GO:0008270">
    <property type="term" value="F:zinc ion binding"/>
    <property type="evidence" value="ECO:0007669"/>
    <property type="project" value="UniProtKB-KW"/>
</dbReference>
<dbReference type="PANTHER" id="PTHR22791:SF34">
    <property type="entry name" value="RING-TYPE DOMAIN-CONTAINING PROTEIN"/>
    <property type="match status" value="1"/>
</dbReference>
<evidence type="ECO:0000313" key="8">
    <source>
        <dbReference type="Proteomes" id="UP000095282"/>
    </source>
</evidence>
<feature type="coiled-coil region" evidence="5">
    <location>
        <begin position="619"/>
        <end position="646"/>
    </location>
</feature>